<feature type="region of interest" description="Disordered" evidence="2">
    <location>
        <begin position="1"/>
        <end position="53"/>
    </location>
</feature>
<dbReference type="OrthoDB" id="10256392at2759"/>
<feature type="region of interest" description="Disordered" evidence="2">
    <location>
        <begin position="928"/>
        <end position="991"/>
    </location>
</feature>
<name>D2VKI3_NAEGR</name>
<dbReference type="Gene3D" id="2.130.10.10">
    <property type="entry name" value="YVTN repeat-like/Quinoprotein amine dehydrogenase"/>
    <property type="match status" value="4"/>
</dbReference>
<dbReference type="SMART" id="SM00320">
    <property type="entry name" value="WD40"/>
    <property type="match status" value="12"/>
</dbReference>
<evidence type="ECO:0000256" key="2">
    <source>
        <dbReference type="SAM" id="MobiDB-lite"/>
    </source>
</evidence>
<dbReference type="AlphaFoldDB" id="D2VKI3"/>
<feature type="repeat" description="WD" evidence="1">
    <location>
        <begin position="707"/>
        <end position="741"/>
    </location>
</feature>
<dbReference type="eggNOG" id="KOG1408">
    <property type="taxonomic scope" value="Eukaryota"/>
</dbReference>
<keyword evidence="5" id="KW-1185">Reference proteome</keyword>
<feature type="repeat" description="WD" evidence="1">
    <location>
        <begin position="398"/>
        <end position="445"/>
    </location>
</feature>
<evidence type="ECO:0000259" key="3">
    <source>
        <dbReference type="Pfam" id="PF24782"/>
    </source>
</evidence>
<dbReference type="Pfam" id="PF24782">
    <property type="entry name" value="WD40_MABP1-WDR62_2nd"/>
    <property type="match status" value="1"/>
</dbReference>
<feature type="domain" description="MABP1/WDR62 second WD40" evidence="3">
    <location>
        <begin position="405"/>
        <end position="740"/>
    </location>
</feature>
<feature type="repeat" description="WD" evidence="1">
    <location>
        <begin position="149"/>
        <end position="192"/>
    </location>
</feature>
<dbReference type="InterPro" id="IPR036322">
    <property type="entry name" value="WD40_repeat_dom_sf"/>
</dbReference>
<dbReference type="VEuPathDB" id="AmoebaDB:NAEGRDRAFT_69403"/>
<dbReference type="RefSeq" id="XP_002675440.1">
    <property type="nucleotide sequence ID" value="XM_002675394.1"/>
</dbReference>
<evidence type="ECO:0000313" key="5">
    <source>
        <dbReference type="Proteomes" id="UP000006671"/>
    </source>
</evidence>
<dbReference type="Pfam" id="PF00400">
    <property type="entry name" value="WD40"/>
    <property type="match status" value="1"/>
</dbReference>
<dbReference type="InterPro" id="IPR001680">
    <property type="entry name" value="WD40_rpt"/>
</dbReference>
<gene>
    <name evidence="4" type="ORF">NAEGRDRAFT_69403</name>
</gene>
<protein>
    <submittedName>
        <fullName evidence="4">Predicted protein</fullName>
    </submittedName>
</protein>
<dbReference type="InterPro" id="IPR052779">
    <property type="entry name" value="WDR62"/>
</dbReference>
<feature type="compositionally biased region" description="Low complexity" evidence="2">
    <location>
        <begin position="17"/>
        <end position="30"/>
    </location>
</feature>
<accession>D2VKI3</accession>
<evidence type="ECO:0000313" key="4">
    <source>
        <dbReference type="EMBL" id="EFC42696.1"/>
    </source>
</evidence>
<dbReference type="InterPro" id="IPR015943">
    <property type="entry name" value="WD40/YVTN_repeat-like_dom_sf"/>
</dbReference>
<sequence length="1096" mass="121812">MIGPQPHPSATPTSLKRTITQSGSGSISQSSKKRKQSVAASSNSQPSQSGGSRITLEKIIGLTTDSNSKLSVHPQTKYVAYCSANVVVCYNPRKNKQYQFLQNSSSNKTFSCLQFSRNGKLLAAGEKGSKPSIVIWDVLTGKKTIELKKDNHSYGITSLAFSNDAKYIVSVGDENDGTIKLWDLSANMNQSVNASTLSSASSQKGSLVHTIKNIRKTNDVAFSHDGAFFVTVGDKFVKYHQIEQQPNGSMEVKTSRCILGNFKESNFVSVDIVKHKDGSTGVYTVNSDGILCLLNENRQILKWLDMKVKAAFSLSVNEDIICCGCANGTVRLFEPTSLKFKCTLPKPPLTTGMSYSNDINCVACRLLDSRQVCAVYSDRSFFIWDISNLQRIAKYRSFLSHSDSIWDIDLFPENNSLLPHGSFVTCSSDNTVRVWNVEASTSLTEKIERGESFISKNVFCKDLLHAIEDKPSNPNGEQGIRSVRFSEDGNLIGCGSRQGVLKIFQTTNFSIEYSEVAHDSEILSMDFSVNPEDSTDILFATSSRDRLIHIFQYKNSLFKLVTSLDDHTASVTSVRFTKDENFRYLISCSADKSIVFRKIERDPNGEYTFRRYQNSQSNGTIFDLDVSKTNEIVSVGQDKKISVWELDKCKSKQSFKVDTRSTADSYLPSAEPIRVCCDYSGEFAVISSADKYIRLYNLQTGECLSRVCGHSEIITGVKFSKDSKRIISVSGDGCIFVWRLSPNITKLLNKNKPFESILPKNLMPESPQHTVELSTRDTLLPLWAKQKKTKTSDEINAILNSVESKPQNSKWLDRADEKEFKLAAIEDETSSNDEADDPVEEDVVYFNTEQSPDFLVRAANKVSQDKLVQESDDEDEKTAVIKLEMEPPEKPKVQEDFLMKNFESLSAPFEAPLGDGRISVTSQFLKKAIGQPSKQPPKPLPKTNHLPPLQPSSTQSSSTASSSTTINNHSIPTTTTTTASSNQPTLPSNDLTTSRINLTESIPNMSDIPLTLVLKLNQISHSFTHALSIIDHMDNSENKDVEAINKSKEAIAKLLQNMSATFSSKAWQINAASTKDILEKYSDMLIDMMKQKLDHK</sequence>
<dbReference type="PANTHER" id="PTHR45589">
    <property type="entry name" value="WD REPEAT DOMAIN 62, ISOFORM G"/>
    <property type="match status" value="1"/>
</dbReference>
<dbReference type="SUPFAM" id="SSF50978">
    <property type="entry name" value="WD40 repeat-like"/>
    <property type="match status" value="2"/>
</dbReference>
<dbReference type="PROSITE" id="PS50294">
    <property type="entry name" value="WD_REPEATS_REGION"/>
    <property type="match status" value="1"/>
</dbReference>
<keyword evidence="1" id="KW-0853">WD repeat</keyword>
<dbReference type="InParanoid" id="D2VKI3"/>
<dbReference type="OMA" id="KEMFENY"/>
<dbReference type="KEGG" id="ngr:NAEGRDRAFT_69403"/>
<feature type="compositionally biased region" description="Low complexity" evidence="2">
    <location>
        <begin position="37"/>
        <end position="52"/>
    </location>
</feature>
<dbReference type="Proteomes" id="UP000006671">
    <property type="component" value="Unassembled WGS sequence"/>
</dbReference>
<dbReference type="EMBL" id="GG738878">
    <property type="protein sequence ID" value="EFC42696.1"/>
    <property type="molecule type" value="Genomic_DNA"/>
</dbReference>
<organism evidence="5">
    <name type="scientific">Naegleria gruberi</name>
    <name type="common">Amoeba</name>
    <dbReference type="NCBI Taxonomy" id="5762"/>
    <lineage>
        <taxon>Eukaryota</taxon>
        <taxon>Discoba</taxon>
        <taxon>Heterolobosea</taxon>
        <taxon>Tetramitia</taxon>
        <taxon>Eutetramitia</taxon>
        <taxon>Vahlkampfiidae</taxon>
        <taxon>Naegleria</taxon>
    </lineage>
</organism>
<dbReference type="PANTHER" id="PTHR45589:SF1">
    <property type="entry name" value="WD REPEAT DOMAIN 62, ISOFORM G"/>
    <property type="match status" value="1"/>
</dbReference>
<feature type="compositionally biased region" description="Low complexity" evidence="2">
    <location>
        <begin position="941"/>
        <end position="986"/>
    </location>
</feature>
<dbReference type="GeneID" id="8852247"/>
<proteinExistence type="predicted"/>
<dbReference type="PROSITE" id="PS50082">
    <property type="entry name" value="WD_REPEATS_2"/>
    <property type="match status" value="3"/>
</dbReference>
<dbReference type="InterPro" id="IPR056162">
    <property type="entry name" value="WD40_MABP1-WDR62_2nd"/>
</dbReference>
<evidence type="ECO:0000256" key="1">
    <source>
        <dbReference type="PROSITE-ProRule" id="PRU00221"/>
    </source>
</evidence>
<reference evidence="4 5" key="1">
    <citation type="journal article" date="2010" name="Cell">
        <title>The genome of Naegleria gruberi illuminates early eukaryotic versatility.</title>
        <authorList>
            <person name="Fritz-Laylin L.K."/>
            <person name="Prochnik S.E."/>
            <person name="Ginger M.L."/>
            <person name="Dacks J.B."/>
            <person name="Carpenter M.L."/>
            <person name="Field M.C."/>
            <person name="Kuo A."/>
            <person name="Paredez A."/>
            <person name="Chapman J."/>
            <person name="Pham J."/>
            <person name="Shu S."/>
            <person name="Neupane R."/>
            <person name="Cipriano M."/>
            <person name="Mancuso J."/>
            <person name="Tu H."/>
            <person name="Salamov A."/>
            <person name="Lindquist E."/>
            <person name="Shapiro H."/>
            <person name="Lucas S."/>
            <person name="Grigoriev I.V."/>
            <person name="Cande W.Z."/>
            <person name="Fulton C."/>
            <person name="Rokhsar D.S."/>
            <person name="Dawson S.C."/>
        </authorList>
    </citation>
    <scope>NUCLEOTIDE SEQUENCE [LARGE SCALE GENOMIC DNA]</scope>
    <source>
        <strain evidence="4 5">NEG-M</strain>
    </source>
</reference>